<accession>A0A0J9TI88</accession>
<evidence type="ECO:0000256" key="1">
    <source>
        <dbReference type="SAM" id="Phobius"/>
    </source>
</evidence>
<keyword evidence="1" id="KW-1133">Transmembrane helix</keyword>
<dbReference type="EMBL" id="KQ235019">
    <property type="protein sequence ID" value="KMZ94507.1"/>
    <property type="molecule type" value="Genomic_DNA"/>
</dbReference>
<name>A0A0J9TI88_PLAVI</name>
<protein>
    <recommendedName>
        <fullName evidence="2">Serine aminopeptidase S33 domain-containing protein</fullName>
    </recommendedName>
</protein>
<evidence type="ECO:0000313" key="3">
    <source>
        <dbReference type="EMBL" id="KMZ94507.1"/>
    </source>
</evidence>
<dbReference type="Pfam" id="PF12146">
    <property type="entry name" value="Hydrolase_4"/>
    <property type="match status" value="1"/>
</dbReference>
<evidence type="ECO:0000259" key="2">
    <source>
        <dbReference type="Pfam" id="PF12146"/>
    </source>
</evidence>
<dbReference type="PANTHER" id="PTHR12277">
    <property type="entry name" value="ALPHA/BETA HYDROLASE DOMAIN-CONTAINING PROTEIN"/>
    <property type="match status" value="1"/>
</dbReference>
<dbReference type="OrthoDB" id="10249433at2759"/>
<sequence>MKVLKFLWIPVVAIILLVVVLNGYIYFNQDNLIFAKEEINPNKVRPYGSHFEDVYLDMEDGSRFKCWFVKAEDHENKPVFLYYLGKGGYVEKYVKLFDMIVQRVDVSIFSCSNRGCGTNKGNPSEEQLYKDALVPLNYLKQKNTKQLFIFGNSMGGAVALETASKHQKDLYGLILENPFLSVKDMSEQNYPFLNFFLLSFDVLIRTKMDNKEKIKKIHVPLLINTSELDKMIPPDHSSKLFELCPSKHKFRYFSKFGTHNNIIKVDDGSYHASLKKFVQTAISLREGKGEPQIPPPPRAAA</sequence>
<dbReference type="PANTHER" id="PTHR12277:SF81">
    <property type="entry name" value="PROTEIN ABHD13"/>
    <property type="match status" value="1"/>
</dbReference>
<gene>
    <name evidence="3" type="ORF">PVMG_01864</name>
</gene>
<dbReference type="SUPFAM" id="SSF53474">
    <property type="entry name" value="alpha/beta-Hydrolases"/>
    <property type="match status" value="1"/>
</dbReference>
<dbReference type="Gene3D" id="3.40.50.1820">
    <property type="entry name" value="alpha/beta hydrolase"/>
    <property type="match status" value="1"/>
</dbReference>
<dbReference type="Proteomes" id="UP000053776">
    <property type="component" value="Unassembled WGS sequence"/>
</dbReference>
<dbReference type="AlphaFoldDB" id="A0A0J9TI88"/>
<feature type="transmembrane region" description="Helical" evidence="1">
    <location>
        <begin position="6"/>
        <end position="27"/>
    </location>
</feature>
<dbReference type="InterPro" id="IPR022742">
    <property type="entry name" value="Hydrolase_4"/>
</dbReference>
<organism evidence="3 4">
    <name type="scientific">Plasmodium vivax Mauritania I</name>
    <dbReference type="NCBI Taxonomy" id="1035515"/>
    <lineage>
        <taxon>Eukaryota</taxon>
        <taxon>Sar</taxon>
        <taxon>Alveolata</taxon>
        <taxon>Apicomplexa</taxon>
        <taxon>Aconoidasida</taxon>
        <taxon>Haemosporida</taxon>
        <taxon>Plasmodiidae</taxon>
        <taxon>Plasmodium</taxon>
        <taxon>Plasmodium (Plasmodium)</taxon>
    </lineage>
</organism>
<keyword evidence="1" id="KW-0472">Membrane</keyword>
<proteinExistence type="predicted"/>
<keyword evidence="1" id="KW-0812">Transmembrane</keyword>
<dbReference type="InterPro" id="IPR029058">
    <property type="entry name" value="AB_hydrolase_fold"/>
</dbReference>
<feature type="domain" description="Serine aminopeptidase S33" evidence="2">
    <location>
        <begin position="84"/>
        <end position="189"/>
    </location>
</feature>
<reference evidence="3 4" key="1">
    <citation type="submission" date="2011-08" db="EMBL/GenBank/DDBJ databases">
        <title>The Genome Sequence of Plasmodium vivax Mauritania I.</title>
        <authorList>
            <consortium name="The Broad Institute Genome Sequencing Platform"/>
            <consortium name="The Broad Institute Genome Sequencing Center for Infectious Disease"/>
            <person name="Neafsey D."/>
            <person name="Carlton J."/>
            <person name="Barnwell J."/>
            <person name="Collins W."/>
            <person name="Escalante A."/>
            <person name="Mullikin J."/>
            <person name="Saul A."/>
            <person name="Guigo R."/>
            <person name="Camara F."/>
            <person name="Young S.K."/>
            <person name="Zeng Q."/>
            <person name="Gargeya S."/>
            <person name="Fitzgerald M."/>
            <person name="Haas B."/>
            <person name="Abouelleil A."/>
            <person name="Alvarado L."/>
            <person name="Arachchi H.M."/>
            <person name="Berlin A."/>
            <person name="Brown A."/>
            <person name="Chapman S.B."/>
            <person name="Chen Z."/>
            <person name="Dunbar C."/>
            <person name="Freedman E."/>
            <person name="Gearin G."/>
            <person name="Gellesch M."/>
            <person name="Goldberg J."/>
            <person name="Griggs A."/>
            <person name="Gujja S."/>
            <person name="Heiman D."/>
            <person name="Howarth C."/>
            <person name="Larson L."/>
            <person name="Lui A."/>
            <person name="MacDonald P.J.P."/>
            <person name="Montmayeur A."/>
            <person name="Murphy C."/>
            <person name="Neiman D."/>
            <person name="Pearson M."/>
            <person name="Priest M."/>
            <person name="Roberts A."/>
            <person name="Saif S."/>
            <person name="Shea T."/>
            <person name="Shenoy N."/>
            <person name="Sisk P."/>
            <person name="Stolte C."/>
            <person name="Sykes S."/>
            <person name="Wortman J."/>
            <person name="Nusbaum C."/>
            <person name="Birren B."/>
        </authorList>
    </citation>
    <scope>NUCLEOTIDE SEQUENCE [LARGE SCALE GENOMIC DNA]</scope>
    <source>
        <strain evidence="3 4">Mauritania I</strain>
    </source>
</reference>
<evidence type="ECO:0000313" key="4">
    <source>
        <dbReference type="Proteomes" id="UP000053776"/>
    </source>
</evidence>